<dbReference type="PATRIC" id="fig|1122180.6.peg.2607"/>
<keyword evidence="9 19" id="KW-0808">Transferase</keyword>
<evidence type="ECO:0000256" key="2">
    <source>
        <dbReference type="ARBA" id="ARBA00004651"/>
    </source>
</evidence>
<dbReference type="STRING" id="1122180.Lokhon_02624"/>
<evidence type="ECO:0000256" key="15">
    <source>
        <dbReference type="ARBA" id="ARBA00032605"/>
    </source>
</evidence>
<comment type="caution">
    <text evidence="20">The sequence shown here is derived from an EMBL/GenBank/DDBJ whole genome shotgun (WGS) entry which is preliminary data.</text>
</comment>
<dbReference type="UniPathway" id="UPA00148">
    <property type="reaction ID" value="UER00238"/>
</dbReference>
<protein>
    <recommendedName>
        <fullName evidence="6 19">Adenosylcobinamide-GDP ribazoletransferase</fullName>
        <ecNumber evidence="5 19">2.7.8.26</ecNumber>
    </recommendedName>
    <alternativeName>
        <fullName evidence="16 19">Cobalamin synthase</fullName>
    </alternativeName>
    <alternativeName>
        <fullName evidence="15 19">Cobalamin-5'-phosphate synthase</fullName>
    </alternativeName>
</protein>
<dbReference type="EMBL" id="APGJ01000007">
    <property type="protein sequence ID" value="EYD70980.1"/>
    <property type="molecule type" value="Genomic_DNA"/>
</dbReference>
<dbReference type="PANTHER" id="PTHR34148">
    <property type="entry name" value="ADENOSYLCOBINAMIDE-GDP RIBAZOLETRANSFERASE"/>
    <property type="match status" value="1"/>
</dbReference>
<comment type="caution">
    <text evidence="19">Lacks conserved residue(s) required for the propagation of feature annotation.</text>
</comment>
<keyword evidence="12 19" id="KW-1133">Transmembrane helix</keyword>
<comment type="pathway">
    <text evidence="3 19">Cofactor biosynthesis; adenosylcobalamin biosynthesis; adenosylcobalamin from cob(II)yrinate a,c-diamide: step 7/7.</text>
</comment>
<comment type="similarity">
    <text evidence="4 19">Belongs to the CobS family.</text>
</comment>
<dbReference type="EC" id="2.7.8.26" evidence="5 19"/>
<reference evidence="20 21" key="1">
    <citation type="submission" date="2013-03" db="EMBL/GenBank/DDBJ databases">
        <authorList>
            <person name="Fiebig A."/>
            <person name="Goeker M."/>
            <person name="Klenk H.-P.P."/>
        </authorList>
    </citation>
    <scope>NUCLEOTIDE SEQUENCE [LARGE SCALE GENOMIC DNA]</scope>
    <source>
        <strain evidence="20 21">DSM 17492</strain>
    </source>
</reference>
<comment type="function">
    <text evidence="14 19">Joins adenosylcobinamide-GDP and alpha-ribazole to generate adenosylcobalamin (Ado-cobalamin). Also synthesizes adenosylcobalamin 5'-phosphate from adenosylcobinamide-GDP and alpha-ribazole 5'-phosphate.</text>
</comment>
<dbReference type="GO" id="GO:0009236">
    <property type="term" value="P:cobalamin biosynthetic process"/>
    <property type="evidence" value="ECO:0007669"/>
    <property type="project" value="UniProtKB-UniRule"/>
</dbReference>
<evidence type="ECO:0000256" key="19">
    <source>
        <dbReference type="HAMAP-Rule" id="MF_00719"/>
    </source>
</evidence>
<dbReference type="GO" id="GO:0005886">
    <property type="term" value="C:plasma membrane"/>
    <property type="evidence" value="ECO:0007669"/>
    <property type="project" value="UniProtKB-SubCell"/>
</dbReference>
<evidence type="ECO:0000256" key="1">
    <source>
        <dbReference type="ARBA" id="ARBA00001946"/>
    </source>
</evidence>
<dbReference type="PANTHER" id="PTHR34148:SF1">
    <property type="entry name" value="ADENOSYLCOBINAMIDE-GDP RIBAZOLETRANSFERASE"/>
    <property type="match status" value="1"/>
</dbReference>
<proteinExistence type="inferred from homology"/>
<evidence type="ECO:0000256" key="14">
    <source>
        <dbReference type="ARBA" id="ARBA00025228"/>
    </source>
</evidence>
<dbReference type="eggNOG" id="COG0368">
    <property type="taxonomic scope" value="Bacteria"/>
</dbReference>
<comment type="catalytic activity">
    <reaction evidence="17 19">
        <text>alpha-ribazole + adenosylcob(III)inamide-GDP = adenosylcob(III)alamin + GMP + H(+)</text>
        <dbReference type="Rhea" id="RHEA:16049"/>
        <dbReference type="ChEBI" id="CHEBI:10329"/>
        <dbReference type="ChEBI" id="CHEBI:15378"/>
        <dbReference type="ChEBI" id="CHEBI:18408"/>
        <dbReference type="ChEBI" id="CHEBI:58115"/>
        <dbReference type="ChEBI" id="CHEBI:60487"/>
        <dbReference type="EC" id="2.7.8.26"/>
    </reaction>
</comment>
<evidence type="ECO:0000256" key="6">
    <source>
        <dbReference type="ARBA" id="ARBA00015850"/>
    </source>
</evidence>
<dbReference type="Proteomes" id="UP000025047">
    <property type="component" value="Unassembled WGS sequence"/>
</dbReference>
<evidence type="ECO:0000256" key="16">
    <source>
        <dbReference type="ARBA" id="ARBA00032853"/>
    </source>
</evidence>
<name>A0A017H9J5_9RHOB</name>
<organism evidence="20 21">
    <name type="scientific">Limimaricola hongkongensis DSM 17492</name>
    <dbReference type="NCBI Taxonomy" id="1122180"/>
    <lineage>
        <taxon>Bacteria</taxon>
        <taxon>Pseudomonadati</taxon>
        <taxon>Pseudomonadota</taxon>
        <taxon>Alphaproteobacteria</taxon>
        <taxon>Rhodobacterales</taxon>
        <taxon>Paracoccaceae</taxon>
        <taxon>Limimaricola</taxon>
    </lineage>
</organism>
<evidence type="ECO:0000313" key="20">
    <source>
        <dbReference type="EMBL" id="EYD70980.1"/>
    </source>
</evidence>
<keyword evidence="7 19" id="KW-1003">Cell membrane</keyword>
<dbReference type="InterPro" id="IPR003805">
    <property type="entry name" value="CobS"/>
</dbReference>
<keyword evidence="11 19" id="KW-0460">Magnesium</keyword>
<evidence type="ECO:0000256" key="7">
    <source>
        <dbReference type="ARBA" id="ARBA00022475"/>
    </source>
</evidence>
<keyword evidence="21" id="KW-1185">Reference proteome</keyword>
<evidence type="ECO:0000313" key="21">
    <source>
        <dbReference type="Proteomes" id="UP000025047"/>
    </source>
</evidence>
<keyword evidence="13 19" id="KW-0472">Membrane</keyword>
<evidence type="ECO:0000256" key="3">
    <source>
        <dbReference type="ARBA" id="ARBA00004663"/>
    </source>
</evidence>
<evidence type="ECO:0000256" key="13">
    <source>
        <dbReference type="ARBA" id="ARBA00023136"/>
    </source>
</evidence>
<comment type="catalytic activity">
    <reaction evidence="18 19">
        <text>alpha-ribazole 5'-phosphate + adenosylcob(III)inamide-GDP = adenosylcob(III)alamin 5'-phosphate + GMP + H(+)</text>
        <dbReference type="Rhea" id="RHEA:23560"/>
        <dbReference type="ChEBI" id="CHEBI:15378"/>
        <dbReference type="ChEBI" id="CHEBI:57918"/>
        <dbReference type="ChEBI" id="CHEBI:58115"/>
        <dbReference type="ChEBI" id="CHEBI:60487"/>
        <dbReference type="ChEBI" id="CHEBI:60493"/>
        <dbReference type="EC" id="2.7.8.26"/>
    </reaction>
</comment>
<evidence type="ECO:0000256" key="12">
    <source>
        <dbReference type="ARBA" id="ARBA00022989"/>
    </source>
</evidence>
<dbReference type="HAMAP" id="MF_00719">
    <property type="entry name" value="CobS"/>
    <property type="match status" value="1"/>
</dbReference>
<dbReference type="GO" id="GO:0051073">
    <property type="term" value="F:adenosylcobinamide-GDP ribazoletransferase activity"/>
    <property type="evidence" value="ECO:0007669"/>
    <property type="project" value="UniProtKB-UniRule"/>
</dbReference>
<evidence type="ECO:0000256" key="5">
    <source>
        <dbReference type="ARBA" id="ARBA00013200"/>
    </source>
</evidence>
<feature type="transmembrane region" description="Helical" evidence="19">
    <location>
        <begin position="167"/>
        <end position="183"/>
    </location>
</feature>
<evidence type="ECO:0000256" key="17">
    <source>
        <dbReference type="ARBA" id="ARBA00048623"/>
    </source>
</evidence>
<dbReference type="AlphaFoldDB" id="A0A017H9J5"/>
<dbReference type="HOGENOM" id="CLU_057426_1_0_5"/>
<dbReference type="GO" id="GO:0008818">
    <property type="term" value="F:cobalamin 5'-phosphate synthase activity"/>
    <property type="evidence" value="ECO:0007669"/>
    <property type="project" value="UniProtKB-UniRule"/>
</dbReference>
<sequence length="236" mass="23839">MLLPIRAAFGLLTRLPVRPAPVLPEGVWAFPLAGLAVGIIAGFVFWAALALGLPSGPAAAVALFAQILITGGLHEDGLADCADGLWGGFERAGRLEIMRDSRVGSYGVLAIGATLLIRWSALAVGGPVALVIAAVLSRAAMVWPMARLPHAREDGLARLAGRPSGRAAALAGGVATLIALPLAGWSLLLLLPAVALAALCGTCIARAKIGGQTGDILGGTQQMAEMAALLVLAALV</sequence>
<dbReference type="Pfam" id="PF02654">
    <property type="entry name" value="CobS"/>
    <property type="match status" value="1"/>
</dbReference>
<comment type="cofactor">
    <cofactor evidence="1 19">
        <name>Mg(2+)</name>
        <dbReference type="ChEBI" id="CHEBI:18420"/>
    </cofactor>
</comment>
<keyword evidence="8 19" id="KW-0169">Cobalamin biosynthesis</keyword>
<evidence type="ECO:0000256" key="18">
    <source>
        <dbReference type="ARBA" id="ARBA00049504"/>
    </source>
</evidence>
<comment type="subcellular location">
    <subcellularLocation>
        <location evidence="2 19">Cell membrane</location>
        <topology evidence="2 19">Multi-pass membrane protein</topology>
    </subcellularLocation>
</comment>
<evidence type="ECO:0000256" key="10">
    <source>
        <dbReference type="ARBA" id="ARBA00022692"/>
    </source>
</evidence>
<dbReference type="OrthoDB" id="9794626at2"/>
<gene>
    <name evidence="19" type="primary">cobS</name>
    <name evidence="20" type="ORF">Lokhon_02624</name>
</gene>
<evidence type="ECO:0000256" key="8">
    <source>
        <dbReference type="ARBA" id="ARBA00022573"/>
    </source>
</evidence>
<keyword evidence="10 19" id="KW-0812">Transmembrane</keyword>
<evidence type="ECO:0000256" key="4">
    <source>
        <dbReference type="ARBA" id="ARBA00010561"/>
    </source>
</evidence>
<dbReference type="RefSeq" id="WP_017927073.1">
    <property type="nucleotide sequence ID" value="NZ_KB822995.1"/>
</dbReference>
<accession>A0A017H9J5</accession>
<feature type="transmembrane region" description="Helical" evidence="19">
    <location>
        <begin position="29"/>
        <end position="53"/>
    </location>
</feature>
<evidence type="ECO:0000256" key="11">
    <source>
        <dbReference type="ARBA" id="ARBA00022842"/>
    </source>
</evidence>
<evidence type="ECO:0000256" key="9">
    <source>
        <dbReference type="ARBA" id="ARBA00022679"/>
    </source>
</evidence>